<gene>
    <name evidence="1" type="ORF">PPRIM_AZ9-3.1.T1160059</name>
</gene>
<reference evidence="1" key="1">
    <citation type="submission" date="2021-01" db="EMBL/GenBank/DDBJ databases">
        <authorList>
            <consortium name="Genoscope - CEA"/>
            <person name="William W."/>
        </authorList>
    </citation>
    <scope>NUCLEOTIDE SEQUENCE</scope>
</reference>
<name>A0A8S1PE70_PARPR</name>
<evidence type="ECO:0000313" key="2">
    <source>
        <dbReference type="Proteomes" id="UP000688137"/>
    </source>
</evidence>
<organism evidence="1 2">
    <name type="scientific">Paramecium primaurelia</name>
    <dbReference type="NCBI Taxonomy" id="5886"/>
    <lineage>
        <taxon>Eukaryota</taxon>
        <taxon>Sar</taxon>
        <taxon>Alveolata</taxon>
        <taxon>Ciliophora</taxon>
        <taxon>Intramacronucleata</taxon>
        <taxon>Oligohymenophorea</taxon>
        <taxon>Peniculida</taxon>
        <taxon>Parameciidae</taxon>
        <taxon>Paramecium</taxon>
    </lineage>
</organism>
<sequence length="389" mass="46595">MLQRHSETIEYMRECFRQKILRDHREAIFKNKRRPYECKKQGILRNDSLNNQFNYLYLGETQNVNETQVNTSKKNEQEMTIQQQMHQILNVEFINNFKLINLETNLLISLNKFPALSNDEELTLWFQLIEQVIMQSDFQSIIVNISQLEQIINQAIKYKKFDTLFRTLNCLLKLVQLNDISILKYFECEEMYNYLIYALQNQQLNAIVICEKILEISQYGTLFLIRQRLLDYIYNFLLENFEFKNFFITFLSKINCLNVDEAVTTLIRSKIFNEIINLHGTEIDAQGYRCIGVLILNLIQKVNNKDQLKYLIYNTNLMCMLQQILSLYHNEDLILMGIQILQIIFNQQNYEFVQQMKKDIPQILLQLYFLKKCCVENSMSEKINQLIEY</sequence>
<comment type="caution">
    <text evidence="1">The sequence shown here is derived from an EMBL/GenBank/DDBJ whole genome shotgun (WGS) entry which is preliminary data.</text>
</comment>
<keyword evidence="2" id="KW-1185">Reference proteome</keyword>
<evidence type="ECO:0000313" key="1">
    <source>
        <dbReference type="EMBL" id="CAD8101642.1"/>
    </source>
</evidence>
<dbReference type="OMA" id="FECEEMY"/>
<accession>A0A8S1PE70</accession>
<dbReference type="AlphaFoldDB" id="A0A8S1PE70"/>
<dbReference type="EMBL" id="CAJJDM010000119">
    <property type="protein sequence ID" value="CAD8101642.1"/>
    <property type="molecule type" value="Genomic_DNA"/>
</dbReference>
<proteinExistence type="predicted"/>
<dbReference type="Proteomes" id="UP000688137">
    <property type="component" value="Unassembled WGS sequence"/>
</dbReference>
<protein>
    <submittedName>
        <fullName evidence="1">Uncharacterized protein</fullName>
    </submittedName>
</protein>